<comment type="caution">
    <text evidence="1">The sequence shown here is derived from an EMBL/GenBank/DDBJ whole genome shotgun (WGS) entry which is preliminary data.</text>
</comment>
<dbReference type="Proteomes" id="UP000663881">
    <property type="component" value="Unassembled WGS sequence"/>
</dbReference>
<sequence>PNALNTVRYAEFCLPSCHRGYETVNLGKHLVPFLSTYIPHLQTLRLWRPDDFAWTS</sequence>
<evidence type="ECO:0000313" key="2">
    <source>
        <dbReference type="Proteomes" id="UP000663881"/>
    </source>
</evidence>
<protein>
    <submittedName>
        <fullName evidence="1">Uncharacterized protein</fullName>
    </submittedName>
</protein>
<proteinExistence type="predicted"/>
<organism evidence="1 2">
    <name type="scientific">Adineta steineri</name>
    <dbReference type="NCBI Taxonomy" id="433720"/>
    <lineage>
        <taxon>Eukaryota</taxon>
        <taxon>Metazoa</taxon>
        <taxon>Spiralia</taxon>
        <taxon>Gnathifera</taxon>
        <taxon>Rotifera</taxon>
        <taxon>Eurotatoria</taxon>
        <taxon>Bdelloidea</taxon>
        <taxon>Adinetida</taxon>
        <taxon>Adinetidae</taxon>
        <taxon>Adineta</taxon>
    </lineage>
</organism>
<gene>
    <name evidence="1" type="ORF">OKA104_LOCUS45750</name>
</gene>
<feature type="non-terminal residue" evidence="1">
    <location>
        <position position="56"/>
    </location>
</feature>
<accession>A0A820HFQ5</accession>
<dbReference type="AlphaFoldDB" id="A0A820HFQ5"/>
<name>A0A820HFQ5_9BILA</name>
<feature type="non-terminal residue" evidence="1">
    <location>
        <position position="1"/>
    </location>
</feature>
<reference evidence="1" key="1">
    <citation type="submission" date="2021-02" db="EMBL/GenBank/DDBJ databases">
        <authorList>
            <person name="Nowell W R."/>
        </authorList>
    </citation>
    <scope>NUCLEOTIDE SEQUENCE</scope>
</reference>
<dbReference type="EMBL" id="CAJOAY010015668">
    <property type="protein sequence ID" value="CAF4292091.1"/>
    <property type="molecule type" value="Genomic_DNA"/>
</dbReference>
<evidence type="ECO:0000313" key="1">
    <source>
        <dbReference type="EMBL" id="CAF4292091.1"/>
    </source>
</evidence>